<name>A0AAW9SFZ5_9RHOB</name>
<sequence>MPINPAVRYLQLGLKSLGYDPGPADGWYGRRTDAAATALYRAGPTRSSEWALKMLRTGLIGLGYLNAAPEGGFDAMAQTALGQVVDHDGAPAASWARSGEILSPGKPALAVPHSNVLRQGSAGTAIDTLMMHCGALPGDWHLGKSNGEIVAAIHRMHTLPVSQGGRGWSDTGYHEIICPDGERRAARPLDRYGAGAIGYNRGVKHILMIERRTIDRTYQPEDLYYPEQLASMREAVAEFGDRTQFKRLLGHREVAAKLCPGFDVIDRDWTDRAVA</sequence>
<keyword evidence="3" id="KW-1185">Reference proteome</keyword>
<dbReference type="InterPro" id="IPR002477">
    <property type="entry name" value="Peptidoglycan-bd-like"/>
</dbReference>
<dbReference type="InterPro" id="IPR036366">
    <property type="entry name" value="PGBDSf"/>
</dbReference>
<dbReference type="Gene3D" id="1.10.101.10">
    <property type="entry name" value="PGBD-like superfamily/PGBD"/>
    <property type="match status" value="1"/>
</dbReference>
<dbReference type="GO" id="GO:0008745">
    <property type="term" value="F:N-acetylmuramoyl-L-alanine amidase activity"/>
    <property type="evidence" value="ECO:0007669"/>
    <property type="project" value="InterPro"/>
</dbReference>
<dbReference type="AlphaFoldDB" id="A0AAW9SFZ5"/>
<accession>A0AAW9SFZ5</accession>
<dbReference type="Proteomes" id="UP001428774">
    <property type="component" value="Unassembled WGS sequence"/>
</dbReference>
<dbReference type="CDD" id="cd06583">
    <property type="entry name" value="PGRP"/>
    <property type="match status" value="1"/>
</dbReference>
<organism evidence="2 3">
    <name type="scientific">Ponticoccus litoralis</name>
    <dbReference type="NCBI Taxonomy" id="422297"/>
    <lineage>
        <taxon>Bacteria</taxon>
        <taxon>Pseudomonadati</taxon>
        <taxon>Pseudomonadota</taxon>
        <taxon>Alphaproteobacteria</taxon>
        <taxon>Rhodobacterales</taxon>
        <taxon>Roseobacteraceae</taxon>
        <taxon>Ponticoccus</taxon>
    </lineage>
</organism>
<evidence type="ECO:0000313" key="2">
    <source>
        <dbReference type="EMBL" id="MEN9059989.1"/>
    </source>
</evidence>
<gene>
    <name evidence="2" type="ORF">ABFB10_02025</name>
</gene>
<evidence type="ECO:0000313" key="3">
    <source>
        <dbReference type="Proteomes" id="UP001428774"/>
    </source>
</evidence>
<dbReference type="GO" id="GO:0009253">
    <property type="term" value="P:peptidoglycan catabolic process"/>
    <property type="evidence" value="ECO:0007669"/>
    <property type="project" value="InterPro"/>
</dbReference>
<dbReference type="InterPro" id="IPR002502">
    <property type="entry name" value="Amidase_domain"/>
</dbReference>
<evidence type="ECO:0000259" key="1">
    <source>
        <dbReference type="Pfam" id="PF01471"/>
    </source>
</evidence>
<protein>
    <submittedName>
        <fullName evidence="2">Peptidoglycan-binding protein</fullName>
    </submittedName>
</protein>
<dbReference type="Gene3D" id="3.40.80.10">
    <property type="entry name" value="Peptidoglycan recognition protein-like"/>
    <property type="match status" value="1"/>
</dbReference>
<reference evidence="2 3" key="1">
    <citation type="submission" date="2024-05" db="EMBL/GenBank/DDBJ databases">
        <title>Genome sequence of Ponticoccus litoralis KCCM 90028.</title>
        <authorList>
            <person name="Kim J.M."/>
            <person name="Lee J.K."/>
            <person name="Choi B.J."/>
            <person name="Bayburt H."/>
            <person name="Baek J.H."/>
            <person name="Jeon C.O."/>
        </authorList>
    </citation>
    <scope>NUCLEOTIDE SEQUENCE [LARGE SCALE GENOMIC DNA]</scope>
    <source>
        <strain evidence="2 3">KCCM 90028</strain>
    </source>
</reference>
<dbReference type="RefSeq" id="WP_347165128.1">
    <property type="nucleotide sequence ID" value="NZ_JBDNCH010000002.1"/>
</dbReference>
<dbReference type="EMBL" id="JBDNCH010000002">
    <property type="protein sequence ID" value="MEN9059989.1"/>
    <property type="molecule type" value="Genomic_DNA"/>
</dbReference>
<dbReference type="SUPFAM" id="SSF47090">
    <property type="entry name" value="PGBD-like"/>
    <property type="match status" value="1"/>
</dbReference>
<dbReference type="InterPro" id="IPR036505">
    <property type="entry name" value="Amidase/PGRP_sf"/>
</dbReference>
<comment type="caution">
    <text evidence="2">The sequence shown here is derived from an EMBL/GenBank/DDBJ whole genome shotgun (WGS) entry which is preliminary data.</text>
</comment>
<feature type="domain" description="Peptidoglycan binding-like" evidence="1">
    <location>
        <begin position="5"/>
        <end position="35"/>
    </location>
</feature>
<dbReference type="Pfam" id="PF01471">
    <property type="entry name" value="PG_binding_1"/>
    <property type="match status" value="1"/>
</dbReference>
<proteinExistence type="predicted"/>
<dbReference type="InterPro" id="IPR036365">
    <property type="entry name" value="PGBD-like_sf"/>
</dbReference>
<dbReference type="SUPFAM" id="SSF55846">
    <property type="entry name" value="N-acetylmuramoyl-L-alanine amidase-like"/>
    <property type="match status" value="1"/>
</dbReference>